<keyword evidence="2" id="KW-1185">Reference proteome</keyword>
<dbReference type="InterPro" id="IPR012930">
    <property type="entry name" value="TraC"/>
</dbReference>
<proteinExistence type="predicted"/>
<organism evidence="1 2">
    <name type="scientific">Chryseobacterium phosphatilyticum</name>
    <dbReference type="NCBI Taxonomy" id="475075"/>
    <lineage>
        <taxon>Bacteria</taxon>
        <taxon>Pseudomonadati</taxon>
        <taxon>Bacteroidota</taxon>
        <taxon>Flavobacteriia</taxon>
        <taxon>Flavobacteriales</taxon>
        <taxon>Weeksellaceae</taxon>
        <taxon>Chryseobacterium group</taxon>
        <taxon>Chryseobacterium</taxon>
    </lineage>
</organism>
<protein>
    <submittedName>
        <fullName evidence="1">Conjugal transfer protein TraC</fullName>
    </submittedName>
</protein>
<reference evidence="1 2" key="1">
    <citation type="submission" date="2018-04" db="EMBL/GenBank/DDBJ databases">
        <title>Draft Genome Sequence of Phosphate-Solubilizing Chryseobacterium sp. ISE14 that is a Biocontrol and Plant Growth-Promoting Rhizobacterium Isolated from Cucumber.</title>
        <authorList>
            <person name="Jeong J.-J."/>
            <person name="Sang M.K."/>
            <person name="Choi I.-G."/>
            <person name="Kim K.D."/>
        </authorList>
    </citation>
    <scope>NUCLEOTIDE SEQUENCE [LARGE SCALE GENOMIC DNA]</scope>
    <source>
        <strain evidence="1 2">ISE14</strain>
    </source>
</reference>
<feature type="non-terminal residue" evidence="1">
    <location>
        <position position="48"/>
    </location>
</feature>
<evidence type="ECO:0000313" key="2">
    <source>
        <dbReference type="Proteomes" id="UP000236594"/>
    </source>
</evidence>
<gene>
    <name evidence="1" type="ORF">C1631_023325</name>
</gene>
<name>A0A316WET4_9FLAO</name>
<dbReference type="EMBL" id="PPED02000043">
    <property type="protein sequence ID" value="PWN58843.1"/>
    <property type="molecule type" value="Genomic_DNA"/>
</dbReference>
<dbReference type="Proteomes" id="UP000236594">
    <property type="component" value="Unassembled WGS sequence"/>
</dbReference>
<accession>A0A316WET4</accession>
<comment type="caution">
    <text evidence="1">The sequence shown here is derived from an EMBL/GenBank/DDBJ whole genome shotgun (WGS) entry which is preliminary data.</text>
</comment>
<dbReference type="Pfam" id="PF07820">
    <property type="entry name" value="TraC"/>
    <property type="match status" value="1"/>
</dbReference>
<sequence length="48" mass="5163">MARSKSRETIVNEITALQAKLRAHDKAEAERLGNLAIKSGIGAIDISD</sequence>
<evidence type="ECO:0000313" key="1">
    <source>
        <dbReference type="EMBL" id="PWN58843.1"/>
    </source>
</evidence>
<dbReference type="AlphaFoldDB" id="A0A316WET4"/>